<dbReference type="GO" id="GO:0003860">
    <property type="term" value="F:3-hydroxyisobutyryl-CoA hydrolase activity"/>
    <property type="evidence" value="ECO:0007669"/>
    <property type="project" value="UniProtKB-EC"/>
</dbReference>
<organism evidence="5 6">
    <name type="scientific">Phycomyces blakesleeanus (strain ATCC 8743b / DSM 1359 / FGSC 10004 / NBRC 33097 / NRRL 1555)</name>
    <dbReference type="NCBI Taxonomy" id="763407"/>
    <lineage>
        <taxon>Eukaryota</taxon>
        <taxon>Fungi</taxon>
        <taxon>Fungi incertae sedis</taxon>
        <taxon>Mucoromycota</taxon>
        <taxon>Mucoromycotina</taxon>
        <taxon>Mucoromycetes</taxon>
        <taxon>Mucorales</taxon>
        <taxon>Phycomycetaceae</taxon>
        <taxon>Phycomyces</taxon>
    </lineage>
</organism>
<dbReference type="VEuPathDB" id="FungiDB:PHYBLDRAFT_135883"/>
<dbReference type="SUPFAM" id="SSF52096">
    <property type="entry name" value="ClpP/crotonase"/>
    <property type="match status" value="1"/>
</dbReference>
<dbReference type="STRING" id="763407.A0A163D7B1"/>
<dbReference type="PANTHER" id="PTHR43176">
    <property type="entry name" value="3-HYDROXYISOBUTYRYL-COA HYDROLASE-RELATED"/>
    <property type="match status" value="1"/>
</dbReference>
<dbReference type="InterPro" id="IPR018376">
    <property type="entry name" value="Enoyl-CoA_hyd/isom_CS"/>
</dbReference>
<evidence type="ECO:0000259" key="4">
    <source>
        <dbReference type="Pfam" id="PF16113"/>
    </source>
</evidence>
<dbReference type="GeneID" id="28990657"/>
<keyword evidence="3" id="KW-0378">Hydrolase</keyword>
<dbReference type="Pfam" id="PF16113">
    <property type="entry name" value="ECH_2"/>
    <property type="match status" value="1"/>
</dbReference>
<dbReference type="Gene3D" id="3.90.226.10">
    <property type="entry name" value="2-enoyl-CoA Hydratase, Chain A, domain 1"/>
    <property type="match status" value="1"/>
</dbReference>
<name>A0A163D7B1_PHYB8</name>
<dbReference type="RefSeq" id="XP_018287320.1">
    <property type="nucleotide sequence ID" value="XM_018429751.1"/>
</dbReference>
<dbReference type="FunCoup" id="A0A163D7B1">
    <property type="interactions" value="477"/>
</dbReference>
<feature type="domain" description="Enoyl-CoA hydratase/isomerase" evidence="4">
    <location>
        <begin position="2"/>
        <end position="328"/>
    </location>
</feature>
<dbReference type="PROSITE" id="PS00166">
    <property type="entry name" value="ENOYL_COA_HYDRATASE"/>
    <property type="match status" value="1"/>
</dbReference>
<dbReference type="Proteomes" id="UP000077315">
    <property type="component" value="Unassembled WGS sequence"/>
</dbReference>
<dbReference type="GO" id="GO:0006574">
    <property type="term" value="P:L-valine catabolic process"/>
    <property type="evidence" value="ECO:0007669"/>
    <property type="project" value="TreeGrafter"/>
</dbReference>
<evidence type="ECO:0000313" key="6">
    <source>
        <dbReference type="Proteomes" id="UP000077315"/>
    </source>
</evidence>
<evidence type="ECO:0000313" key="5">
    <source>
        <dbReference type="EMBL" id="OAD69280.1"/>
    </source>
</evidence>
<reference evidence="6" key="1">
    <citation type="submission" date="2015-06" db="EMBL/GenBank/DDBJ databases">
        <title>Expansion of signal transduction pathways in fungi by whole-genome duplication.</title>
        <authorList>
            <consortium name="DOE Joint Genome Institute"/>
            <person name="Corrochano L.M."/>
            <person name="Kuo A."/>
            <person name="Marcet-Houben M."/>
            <person name="Polaino S."/>
            <person name="Salamov A."/>
            <person name="Villalobos J.M."/>
            <person name="Alvarez M.I."/>
            <person name="Avalos J."/>
            <person name="Benito E.P."/>
            <person name="Benoit I."/>
            <person name="Burger G."/>
            <person name="Camino L.P."/>
            <person name="Canovas D."/>
            <person name="Cerda-Olmedo E."/>
            <person name="Cheng J.-F."/>
            <person name="Dominguez A."/>
            <person name="Elias M."/>
            <person name="Eslava A.P."/>
            <person name="Glaser F."/>
            <person name="Grimwood J."/>
            <person name="Gutierrez G."/>
            <person name="Heitman J."/>
            <person name="Henrissat B."/>
            <person name="Iturriaga E.A."/>
            <person name="Lang B.F."/>
            <person name="Lavin J.L."/>
            <person name="Lee S."/>
            <person name="Li W."/>
            <person name="Lindquist E."/>
            <person name="Lopez-Garcia S."/>
            <person name="Luque E.M."/>
            <person name="Marcos A.T."/>
            <person name="Martin J."/>
            <person name="McCluskey K."/>
            <person name="Medina H.R."/>
            <person name="Miralles-Duran A."/>
            <person name="Miyazaki A."/>
            <person name="Munoz-Torres E."/>
            <person name="Oguiza J.A."/>
            <person name="Ohm R."/>
            <person name="Olmedo M."/>
            <person name="Orejas M."/>
            <person name="Ortiz-Castellanos L."/>
            <person name="Pisabarro A.G."/>
            <person name="Rodriguez-Romero J."/>
            <person name="Ruiz-Herrera J."/>
            <person name="Ruiz-Vazquez R."/>
            <person name="Sanz C."/>
            <person name="Schackwitz W."/>
            <person name="Schmutz J."/>
            <person name="Shahriari M."/>
            <person name="Shelest E."/>
            <person name="Silva-Franco F."/>
            <person name="Soanes D."/>
            <person name="Syed K."/>
            <person name="Tagua V.G."/>
            <person name="Talbot N.J."/>
            <person name="Thon M."/>
            <person name="De vries R.P."/>
            <person name="Wiebenga A."/>
            <person name="Yadav J.S."/>
            <person name="Braun E.L."/>
            <person name="Baker S."/>
            <person name="Garre V."/>
            <person name="Horwitz B."/>
            <person name="Torres-Martinez S."/>
            <person name="Idnurm A."/>
            <person name="Herrera-Estrella A."/>
            <person name="Gabaldon T."/>
            <person name="Grigoriev I.V."/>
        </authorList>
    </citation>
    <scope>NUCLEOTIDE SEQUENCE [LARGE SCALE GENOMIC DNA]</scope>
    <source>
        <strain evidence="6">NRRL 1555(-)</strain>
    </source>
</reference>
<dbReference type="GO" id="GO:0005739">
    <property type="term" value="C:mitochondrion"/>
    <property type="evidence" value="ECO:0007669"/>
    <property type="project" value="TreeGrafter"/>
</dbReference>
<evidence type="ECO:0000256" key="3">
    <source>
        <dbReference type="ARBA" id="ARBA00022801"/>
    </source>
</evidence>
<dbReference type="EC" id="3.1.2.4" evidence="2"/>
<comment type="catalytic activity">
    <reaction evidence="1">
        <text>3-hydroxy-2-methylpropanoyl-CoA + H2O = 3-hydroxy-2-methylpropanoate + CoA + H(+)</text>
        <dbReference type="Rhea" id="RHEA:20888"/>
        <dbReference type="ChEBI" id="CHEBI:11805"/>
        <dbReference type="ChEBI" id="CHEBI:15377"/>
        <dbReference type="ChEBI" id="CHEBI:15378"/>
        <dbReference type="ChEBI" id="CHEBI:57287"/>
        <dbReference type="ChEBI" id="CHEBI:57340"/>
        <dbReference type="EC" id="3.1.2.4"/>
    </reaction>
</comment>
<dbReference type="CDD" id="cd06558">
    <property type="entry name" value="crotonase-like"/>
    <property type="match status" value="1"/>
</dbReference>
<dbReference type="EMBL" id="KV440992">
    <property type="protein sequence ID" value="OAD69280.1"/>
    <property type="molecule type" value="Genomic_DNA"/>
</dbReference>
<evidence type="ECO:0000256" key="2">
    <source>
        <dbReference type="ARBA" id="ARBA00011915"/>
    </source>
</evidence>
<accession>A0A163D7B1</accession>
<dbReference type="InterPro" id="IPR029045">
    <property type="entry name" value="ClpP/crotonase-like_dom_sf"/>
</dbReference>
<dbReference type="OrthoDB" id="1737613at2759"/>
<sequence length="425" mass="48050">MFILNRPEKLNALNLGMIRNIEPQLKAWEVSKLAKVILMKGTGSGKFCVGDDISEVLLKVKSKDPDALYFFQEKFGLVQTIATLNTPYVAILDGYALGGATGLFVHCPFRIATEKTIFSLPEASIGAFLSSGSSFFLPKLDGETGTYLALTGDRLQGIDTFFAGIATHYVPSSRLSALEDRLIDLETSEHEIIQRVLEEFVDPVATDKIGFTPVVRETIDRCFKYDSVDEIIGALENEKSTTWIRETKKKIMSMSPTSLCVTLKTLRKAQFMSFNACLKLEFDLIQKYLVTKDFHEGVIAAFLSRPRRKPQWQPSSLEEITDDDIDQLYFNEPSPNALTLPSRLDIIDQYPYSRFALPTEDEVRRAVTGEGAEFGFEGRLKEENDVIEWFEKGHKRKWGVKEKVLDILRRKTVSTEDGLAWKRTL</sequence>
<dbReference type="PANTHER" id="PTHR43176:SF3">
    <property type="entry name" value="3-HYDROXYISOBUTYRYL-COA HYDROLASE, MITOCHONDRIAL"/>
    <property type="match status" value="1"/>
</dbReference>
<keyword evidence="6" id="KW-1185">Reference proteome</keyword>
<dbReference type="InParanoid" id="A0A163D7B1"/>
<proteinExistence type="predicted"/>
<gene>
    <name evidence="5" type="ORF">PHYBLDRAFT_135883</name>
</gene>
<dbReference type="InterPro" id="IPR045004">
    <property type="entry name" value="ECH_dom"/>
</dbReference>
<evidence type="ECO:0000256" key="1">
    <source>
        <dbReference type="ARBA" id="ARBA00001709"/>
    </source>
</evidence>
<dbReference type="InterPro" id="IPR032259">
    <property type="entry name" value="HIBYL-CoA-H"/>
</dbReference>
<dbReference type="AlphaFoldDB" id="A0A163D7B1"/>
<protein>
    <recommendedName>
        <fullName evidence="2">3-hydroxyisobutyryl-CoA hydrolase</fullName>
        <ecNumber evidence="2">3.1.2.4</ecNumber>
    </recommendedName>
</protein>